<evidence type="ECO:0000313" key="7">
    <source>
        <dbReference type="Proteomes" id="UP000290253"/>
    </source>
</evidence>
<name>A0A4Q1SB41_9BACT</name>
<dbReference type="AlphaFoldDB" id="A0A4Q1SB41"/>
<evidence type="ECO:0000256" key="2">
    <source>
        <dbReference type="ARBA" id="ARBA00023125"/>
    </source>
</evidence>
<dbReference type="Pfam" id="PF00440">
    <property type="entry name" value="TetR_N"/>
    <property type="match status" value="1"/>
</dbReference>
<gene>
    <name evidence="6" type="ORF">ESZ00_14775</name>
</gene>
<protein>
    <submittedName>
        <fullName evidence="6">TetR/AcrR family transcriptional regulator</fullName>
    </submittedName>
</protein>
<dbReference type="InterPro" id="IPR001647">
    <property type="entry name" value="HTH_TetR"/>
</dbReference>
<dbReference type="Gene3D" id="1.10.357.10">
    <property type="entry name" value="Tetracycline Repressor, domain 2"/>
    <property type="match status" value="1"/>
</dbReference>
<reference evidence="6 7" key="1">
    <citation type="journal article" date="2016" name="Int. J. Syst. Evol. Microbiol.">
        <title>Acidipila dinghuensis sp. nov., an acidobacterium isolated from forest soil.</title>
        <authorList>
            <person name="Jiang Y.W."/>
            <person name="Wang J."/>
            <person name="Chen M.H."/>
            <person name="Lv Y.Y."/>
            <person name="Qiu L.H."/>
        </authorList>
    </citation>
    <scope>NUCLEOTIDE SEQUENCE [LARGE SCALE GENOMIC DNA]</scope>
    <source>
        <strain evidence="6 7">DHOF10</strain>
    </source>
</reference>
<dbReference type="RefSeq" id="WP_129209089.1">
    <property type="nucleotide sequence ID" value="NZ_BMGU01000005.1"/>
</dbReference>
<evidence type="ECO:0000256" key="4">
    <source>
        <dbReference type="PROSITE-ProRule" id="PRU00335"/>
    </source>
</evidence>
<dbReference type="PANTHER" id="PTHR30055:SF148">
    <property type="entry name" value="TETR-FAMILY TRANSCRIPTIONAL REGULATOR"/>
    <property type="match status" value="1"/>
</dbReference>
<feature type="DNA-binding region" description="H-T-H motif" evidence="4">
    <location>
        <begin position="33"/>
        <end position="52"/>
    </location>
</feature>
<keyword evidence="7" id="KW-1185">Reference proteome</keyword>
<evidence type="ECO:0000313" key="6">
    <source>
        <dbReference type="EMBL" id="RXS94351.1"/>
    </source>
</evidence>
<dbReference type="GO" id="GO:0000976">
    <property type="term" value="F:transcription cis-regulatory region binding"/>
    <property type="evidence" value="ECO:0007669"/>
    <property type="project" value="TreeGrafter"/>
</dbReference>
<dbReference type="InterPro" id="IPR050109">
    <property type="entry name" value="HTH-type_TetR-like_transc_reg"/>
</dbReference>
<dbReference type="GO" id="GO:0003700">
    <property type="term" value="F:DNA-binding transcription factor activity"/>
    <property type="evidence" value="ECO:0007669"/>
    <property type="project" value="TreeGrafter"/>
</dbReference>
<dbReference type="EMBL" id="SDMK01000003">
    <property type="protein sequence ID" value="RXS94351.1"/>
    <property type="molecule type" value="Genomic_DNA"/>
</dbReference>
<dbReference type="InterPro" id="IPR036271">
    <property type="entry name" value="Tet_transcr_reg_TetR-rel_C_sf"/>
</dbReference>
<dbReference type="PROSITE" id="PS50977">
    <property type="entry name" value="HTH_TETR_2"/>
    <property type="match status" value="1"/>
</dbReference>
<dbReference type="Proteomes" id="UP000290253">
    <property type="component" value="Unassembled WGS sequence"/>
</dbReference>
<sequence length="196" mass="21801">MRTIGRPRSQAAHDAILKATLRLITRSGFRAVSVNEIAAEAGVGKMTIYRHWPNKAAVVMDSLLELIGNETAFPKAGSALESLRRQLHLQAAFFRSARGNLIRSLVSEAQSDPELASAFRDRWLNPRREGVRQNIQAAISEGSLRRDFNIDTAIDQLYGSLYYRLLLGSGAIDDAFIEDTYQQFLAGHKARSSARK</sequence>
<dbReference type="InterPro" id="IPR009057">
    <property type="entry name" value="Homeodomain-like_sf"/>
</dbReference>
<keyword evidence="3" id="KW-0804">Transcription</keyword>
<evidence type="ECO:0000259" key="5">
    <source>
        <dbReference type="PROSITE" id="PS50977"/>
    </source>
</evidence>
<keyword evidence="2 4" id="KW-0238">DNA-binding</keyword>
<organism evidence="6 7">
    <name type="scientific">Silvibacterium dinghuense</name>
    <dbReference type="NCBI Taxonomy" id="1560006"/>
    <lineage>
        <taxon>Bacteria</taxon>
        <taxon>Pseudomonadati</taxon>
        <taxon>Acidobacteriota</taxon>
        <taxon>Terriglobia</taxon>
        <taxon>Terriglobales</taxon>
        <taxon>Acidobacteriaceae</taxon>
        <taxon>Silvibacterium</taxon>
    </lineage>
</organism>
<evidence type="ECO:0000256" key="1">
    <source>
        <dbReference type="ARBA" id="ARBA00023015"/>
    </source>
</evidence>
<keyword evidence="1" id="KW-0805">Transcription regulation</keyword>
<dbReference type="OrthoDB" id="9796019at2"/>
<dbReference type="InterPro" id="IPR011075">
    <property type="entry name" value="TetR_C"/>
</dbReference>
<proteinExistence type="predicted"/>
<feature type="domain" description="HTH tetR-type" evidence="5">
    <location>
        <begin position="10"/>
        <end position="70"/>
    </location>
</feature>
<accession>A0A4Q1SB41</accession>
<dbReference type="SUPFAM" id="SSF46689">
    <property type="entry name" value="Homeodomain-like"/>
    <property type="match status" value="1"/>
</dbReference>
<comment type="caution">
    <text evidence="6">The sequence shown here is derived from an EMBL/GenBank/DDBJ whole genome shotgun (WGS) entry which is preliminary data.</text>
</comment>
<dbReference type="PANTHER" id="PTHR30055">
    <property type="entry name" value="HTH-TYPE TRANSCRIPTIONAL REGULATOR RUTR"/>
    <property type="match status" value="1"/>
</dbReference>
<dbReference type="Pfam" id="PF16859">
    <property type="entry name" value="TetR_C_11"/>
    <property type="match status" value="1"/>
</dbReference>
<evidence type="ECO:0000256" key="3">
    <source>
        <dbReference type="ARBA" id="ARBA00023163"/>
    </source>
</evidence>
<dbReference type="Gene3D" id="1.10.10.60">
    <property type="entry name" value="Homeodomain-like"/>
    <property type="match status" value="1"/>
</dbReference>
<dbReference type="PRINTS" id="PR00455">
    <property type="entry name" value="HTHTETR"/>
</dbReference>
<dbReference type="SUPFAM" id="SSF48498">
    <property type="entry name" value="Tetracyclin repressor-like, C-terminal domain"/>
    <property type="match status" value="1"/>
</dbReference>